<dbReference type="InterPro" id="IPR012337">
    <property type="entry name" value="RNaseH-like_sf"/>
</dbReference>
<dbReference type="EMBL" id="OV170232">
    <property type="protein sequence ID" value="CAH0718013.1"/>
    <property type="molecule type" value="Genomic_DNA"/>
</dbReference>
<accession>A0A8J9V9X3</accession>
<feature type="non-terminal residue" evidence="7">
    <location>
        <position position="177"/>
    </location>
</feature>
<keyword evidence="4" id="KW-0378">Hydrolase</keyword>
<gene>
    <name evidence="7" type="ORF">BINO364_LOCUS4556</name>
</gene>
<keyword evidence="6" id="KW-0460">Magnesium</keyword>
<dbReference type="SUPFAM" id="SSF53098">
    <property type="entry name" value="Ribonuclease H-like"/>
    <property type="match status" value="1"/>
</dbReference>
<name>A0A8J9V9X3_9NEOP</name>
<dbReference type="InterPro" id="IPR036397">
    <property type="entry name" value="RNaseH_sf"/>
</dbReference>
<protein>
    <recommendedName>
        <fullName evidence="9">Exonuclease domain-containing protein</fullName>
    </recommendedName>
</protein>
<dbReference type="GO" id="GO:0006308">
    <property type="term" value="P:DNA catabolic process"/>
    <property type="evidence" value="ECO:0007669"/>
    <property type="project" value="TreeGrafter"/>
</dbReference>
<dbReference type="GO" id="GO:0008296">
    <property type="term" value="F:3'-5'-DNA exonuclease activity"/>
    <property type="evidence" value="ECO:0007669"/>
    <property type="project" value="TreeGrafter"/>
</dbReference>
<reference evidence="7" key="1">
    <citation type="submission" date="2021-12" db="EMBL/GenBank/DDBJ databases">
        <authorList>
            <person name="Martin H S."/>
        </authorList>
    </citation>
    <scope>NUCLEOTIDE SEQUENCE</scope>
</reference>
<dbReference type="GO" id="GO:0003676">
    <property type="term" value="F:nucleic acid binding"/>
    <property type="evidence" value="ECO:0007669"/>
    <property type="project" value="InterPro"/>
</dbReference>
<dbReference type="Gene3D" id="3.30.420.10">
    <property type="entry name" value="Ribonuclease H-like superfamily/Ribonuclease H"/>
    <property type="match status" value="1"/>
</dbReference>
<evidence type="ECO:0000256" key="5">
    <source>
        <dbReference type="ARBA" id="ARBA00022839"/>
    </source>
</evidence>
<evidence type="ECO:0000256" key="6">
    <source>
        <dbReference type="ARBA" id="ARBA00022842"/>
    </source>
</evidence>
<dbReference type="GO" id="GO:0046872">
    <property type="term" value="F:metal ion binding"/>
    <property type="evidence" value="ECO:0007669"/>
    <property type="project" value="UniProtKB-KW"/>
</dbReference>
<evidence type="ECO:0000313" key="7">
    <source>
        <dbReference type="EMBL" id="CAH0718013.1"/>
    </source>
</evidence>
<dbReference type="InterPro" id="IPR040393">
    <property type="entry name" value="TREX1/2"/>
</dbReference>
<evidence type="ECO:0000313" key="8">
    <source>
        <dbReference type="Proteomes" id="UP000838878"/>
    </source>
</evidence>
<keyword evidence="8" id="KW-1185">Reference proteome</keyword>
<comment type="cofactor">
    <cofactor evidence="1">
        <name>Mg(2+)</name>
        <dbReference type="ChEBI" id="CHEBI:18420"/>
    </cofactor>
</comment>
<evidence type="ECO:0000256" key="1">
    <source>
        <dbReference type="ARBA" id="ARBA00001946"/>
    </source>
</evidence>
<evidence type="ECO:0000256" key="3">
    <source>
        <dbReference type="ARBA" id="ARBA00022723"/>
    </source>
</evidence>
<sequence>MVIQTFVFLDFEATGLPEKEQNRTKAIELTLLAVSRCDIINADGRNMPPLKKLSFRCNPQRKISLEAATLTGLTNDLLINEPIFKDKIKCINEFLDLPEPVCLVAHSGHKLDFKLLRAEYNDAGAKLPMISLSSSNLKPIDYTLIYWYLKPVYVKTIIMFIRRLLLASRNTVERSDK</sequence>
<keyword evidence="2" id="KW-0540">Nuclease</keyword>
<dbReference type="PANTHER" id="PTHR13058">
    <property type="entry name" value="THREE PRIME REPAIR EXONUCLEASE 1, 2"/>
    <property type="match status" value="1"/>
</dbReference>
<evidence type="ECO:0000256" key="4">
    <source>
        <dbReference type="ARBA" id="ARBA00022801"/>
    </source>
</evidence>
<keyword evidence="3" id="KW-0479">Metal-binding</keyword>
<dbReference type="OrthoDB" id="10250935at2759"/>
<organism evidence="7 8">
    <name type="scientific">Brenthis ino</name>
    <name type="common">lesser marbled fritillary</name>
    <dbReference type="NCBI Taxonomy" id="405034"/>
    <lineage>
        <taxon>Eukaryota</taxon>
        <taxon>Metazoa</taxon>
        <taxon>Ecdysozoa</taxon>
        <taxon>Arthropoda</taxon>
        <taxon>Hexapoda</taxon>
        <taxon>Insecta</taxon>
        <taxon>Pterygota</taxon>
        <taxon>Neoptera</taxon>
        <taxon>Endopterygota</taxon>
        <taxon>Lepidoptera</taxon>
        <taxon>Glossata</taxon>
        <taxon>Ditrysia</taxon>
        <taxon>Papilionoidea</taxon>
        <taxon>Nymphalidae</taxon>
        <taxon>Heliconiinae</taxon>
        <taxon>Argynnini</taxon>
        <taxon>Brenthis</taxon>
    </lineage>
</organism>
<dbReference type="PANTHER" id="PTHR13058:SF19">
    <property type="entry name" value="LD40940P"/>
    <property type="match status" value="1"/>
</dbReference>
<dbReference type="Proteomes" id="UP000838878">
    <property type="component" value="Chromosome 12"/>
</dbReference>
<dbReference type="GO" id="GO:0005737">
    <property type="term" value="C:cytoplasm"/>
    <property type="evidence" value="ECO:0007669"/>
    <property type="project" value="TreeGrafter"/>
</dbReference>
<keyword evidence="5" id="KW-0269">Exonuclease</keyword>
<proteinExistence type="predicted"/>
<evidence type="ECO:0008006" key="9">
    <source>
        <dbReference type="Google" id="ProtNLM"/>
    </source>
</evidence>
<evidence type="ECO:0000256" key="2">
    <source>
        <dbReference type="ARBA" id="ARBA00022722"/>
    </source>
</evidence>
<dbReference type="AlphaFoldDB" id="A0A8J9V9X3"/>